<keyword evidence="8" id="KW-0460">Magnesium</keyword>
<dbReference type="GO" id="GO:0006281">
    <property type="term" value="P:DNA repair"/>
    <property type="evidence" value="ECO:0007669"/>
    <property type="project" value="UniProtKB-KW"/>
</dbReference>
<dbReference type="InterPro" id="IPR036599">
    <property type="entry name" value="DNA_ligase_N_sf"/>
</dbReference>
<evidence type="ECO:0000256" key="1">
    <source>
        <dbReference type="ARBA" id="ARBA00022598"/>
    </source>
</evidence>
<evidence type="ECO:0000256" key="15">
    <source>
        <dbReference type="RuleBase" id="RU004196"/>
    </source>
</evidence>
<dbReference type="PROSITE" id="PS00697">
    <property type="entry name" value="DNA_LIGASE_A1"/>
    <property type="match status" value="1"/>
</dbReference>
<protein>
    <recommendedName>
        <fullName evidence="14">DNA ligase</fullName>
        <ecNumber evidence="14">6.5.1.1</ecNumber>
    </recommendedName>
</protein>
<dbReference type="SUPFAM" id="SSF50249">
    <property type="entry name" value="Nucleic acid-binding proteins"/>
    <property type="match status" value="1"/>
</dbReference>
<dbReference type="InterPro" id="IPR012309">
    <property type="entry name" value="DNA_ligase_ATP-dep_C"/>
</dbReference>
<evidence type="ECO:0000256" key="2">
    <source>
        <dbReference type="ARBA" id="ARBA00022618"/>
    </source>
</evidence>
<dbReference type="PANTHER" id="PTHR45674:SF13">
    <property type="entry name" value="DNA LIGASE-RELATED"/>
    <property type="match status" value="1"/>
</dbReference>
<evidence type="ECO:0000256" key="6">
    <source>
        <dbReference type="ARBA" id="ARBA00022763"/>
    </source>
</evidence>
<keyword evidence="11" id="KW-0131">Cell cycle</keyword>
<dbReference type="NCBIfam" id="TIGR00574">
    <property type="entry name" value="dnl1"/>
    <property type="match status" value="1"/>
</dbReference>
<dbReference type="NCBIfam" id="NF002868">
    <property type="entry name" value="PRK03180.1"/>
    <property type="match status" value="1"/>
</dbReference>
<dbReference type="AlphaFoldDB" id="A0AAU8JX15"/>
<dbReference type="RefSeq" id="WP_354641306.1">
    <property type="nucleotide sequence ID" value="NZ_CP159872.1"/>
</dbReference>
<sequence>MHLADVAQTSREIGLTSSRTEKIALLAGLFRRTEPAEAPVVITYLAGRLPQGRIGVGWRTLQEPVPPAAEPRLDVLEVDAALTRLAAVAGKGAQAERKRLVEELMGAATAEEQLFLLRLIGGELRQGALDALAVEGLAVVCGAPAAEVRRALMLSGSLGGLAERLLAEGPSVLGEFTLTVGRPVLPMLAHTAKDVDEAIDRLGPCALEEKLDGVRIQVHRDGEAVRIFTRTLAEITERLPEVVALVAGLPARQAVLDGEVLALDEQGRPRLFQETSGRVASTADRAPLDAAVSNAALALSPVFFDLLAVDGRDLLDLTSAERHEQLARLVPESSRVRRLVVADPDDPAARDAARAFTATATGEHRHEGVVVKALDAPYSAGRRGTSWLKVKPVHTLDLVVLAAEWGHGRRTGLLSNLHLGARRPDGSFAMLGKTFKGLTDAVLAWQTERLQQLAVSREPWGVVVRPELVVEIAFDGVQRSTRYPDGVALRFARVLRYRDDKPATEADTLAAVLQAASGHHPASDTAGGTG</sequence>
<dbReference type="PROSITE" id="PS50160">
    <property type="entry name" value="DNA_LIGASE_A3"/>
    <property type="match status" value="1"/>
</dbReference>
<evidence type="ECO:0000256" key="4">
    <source>
        <dbReference type="ARBA" id="ARBA00022723"/>
    </source>
</evidence>
<keyword evidence="10 14" id="KW-0234">DNA repair</keyword>
<organism evidence="17">
    <name type="scientific">Kitasatospora camelliae</name>
    <dbReference type="NCBI Taxonomy" id="3156397"/>
    <lineage>
        <taxon>Bacteria</taxon>
        <taxon>Bacillati</taxon>
        <taxon>Actinomycetota</taxon>
        <taxon>Actinomycetes</taxon>
        <taxon>Kitasatosporales</taxon>
        <taxon>Streptomycetaceae</taxon>
        <taxon>Kitasatospora</taxon>
    </lineage>
</organism>
<dbReference type="Pfam" id="PF04675">
    <property type="entry name" value="DNA_ligase_A_N"/>
    <property type="match status" value="1"/>
</dbReference>
<evidence type="ECO:0000256" key="3">
    <source>
        <dbReference type="ARBA" id="ARBA00022705"/>
    </source>
</evidence>
<dbReference type="Gene3D" id="2.40.50.140">
    <property type="entry name" value="Nucleic acid-binding proteins"/>
    <property type="match status" value="1"/>
</dbReference>
<keyword evidence="9 14" id="KW-0233">DNA recombination</keyword>
<dbReference type="GO" id="GO:0046872">
    <property type="term" value="F:metal ion binding"/>
    <property type="evidence" value="ECO:0007669"/>
    <property type="project" value="UniProtKB-KW"/>
</dbReference>
<dbReference type="GO" id="GO:0006260">
    <property type="term" value="P:DNA replication"/>
    <property type="evidence" value="ECO:0007669"/>
    <property type="project" value="UniProtKB-KW"/>
</dbReference>
<keyword evidence="6 14" id="KW-0227">DNA damage</keyword>
<dbReference type="GO" id="GO:0005524">
    <property type="term" value="F:ATP binding"/>
    <property type="evidence" value="ECO:0007669"/>
    <property type="project" value="UniProtKB-KW"/>
</dbReference>
<dbReference type="SUPFAM" id="SSF117018">
    <property type="entry name" value="ATP-dependent DNA ligase DNA-binding domain"/>
    <property type="match status" value="1"/>
</dbReference>
<dbReference type="Pfam" id="PF04679">
    <property type="entry name" value="DNA_ligase_A_C"/>
    <property type="match status" value="1"/>
</dbReference>
<name>A0AAU8JX15_9ACTN</name>
<dbReference type="InterPro" id="IPR012340">
    <property type="entry name" value="NA-bd_OB-fold"/>
</dbReference>
<dbReference type="Pfam" id="PF01068">
    <property type="entry name" value="DNA_ligase_A_M"/>
    <property type="match status" value="1"/>
</dbReference>
<dbReference type="GO" id="GO:0051301">
    <property type="term" value="P:cell division"/>
    <property type="evidence" value="ECO:0007669"/>
    <property type="project" value="UniProtKB-KW"/>
</dbReference>
<comment type="catalytic activity">
    <reaction evidence="12 14">
        <text>ATP + (deoxyribonucleotide)n-3'-hydroxyl + 5'-phospho-(deoxyribonucleotide)m = (deoxyribonucleotide)n+m + AMP + diphosphate.</text>
        <dbReference type="EC" id="6.5.1.1"/>
    </reaction>
</comment>
<proteinExistence type="inferred from homology"/>
<dbReference type="InterPro" id="IPR012310">
    <property type="entry name" value="DNA_ligase_ATP-dep_cent"/>
</dbReference>
<evidence type="ECO:0000256" key="12">
    <source>
        <dbReference type="ARBA" id="ARBA00034003"/>
    </source>
</evidence>
<keyword evidence="4" id="KW-0479">Metal-binding</keyword>
<dbReference type="Gene3D" id="1.10.3260.10">
    <property type="entry name" value="DNA ligase, ATP-dependent, N-terminal domain"/>
    <property type="match status" value="1"/>
</dbReference>
<evidence type="ECO:0000256" key="8">
    <source>
        <dbReference type="ARBA" id="ARBA00022842"/>
    </source>
</evidence>
<feature type="domain" description="ATP-dependent DNA ligase family profile" evidence="16">
    <location>
        <begin position="304"/>
        <end position="423"/>
    </location>
</feature>
<comment type="function">
    <text evidence="13">DNA ligase that seals nicks in double-stranded DNA during DNA replication, DNA recombination and DNA repair.</text>
</comment>
<comment type="similarity">
    <text evidence="15">Belongs to the ATP-dependent DNA ligase family.</text>
</comment>
<evidence type="ECO:0000256" key="13">
    <source>
        <dbReference type="ARBA" id="ARBA00054532"/>
    </source>
</evidence>
<dbReference type="GO" id="GO:0006310">
    <property type="term" value="P:DNA recombination"/>
    <property type="evidence" value="ECO:0007669"/>
    <property type="project" value="UniProtKB-KW"/>
</dbReference>
<dbReference type="InterPro" id="IPR000977">
    <property type="entry name" value="DNA_ligase_ATP-dep"/>
</dbReference>
<evidence type="ECO:0000256" key="11">
    <source>
        <dbReference type="ARBA" id="ARBA00023306"/>
    </source>
</evidence>
<dbReference type="PANTHER" id="PTHR45674">
    <property type="entry name" value="DNA LIGASE 1/3 FAMILY MEMBER"/>
    <property type="match status" value="1"/>
</dbReference>
<keyword evidence="5 14" id="KW-0547">Nucleotide-binding</keyword>
<dbReference type="FunFam" id="2.40.50.140:FF:000163">
    <property type="entry name" value="Probable DNA ligase"/>
    <property type="match status" value="1"/>
</dbReference>
<dbReference type="GO" id="GO:0003677">
    <property type="term" value="F:DNA binding"/>
    <property type="evidence" value="ECO:0007669"/>
    <property type="project" value="InterPro"/>
</dbReference>
<evidence type="ECO:0000256" key="9">
    <source>
        <dbReference type="ARBA" id="ARBA00023172"/>
    </source>
</evidence>
<dbReference type="GO" id="GO:0003910">
    <property type="term" value="F:DNA ligase (ATP) activity"/>
    <property type="evidence" value="ECO:0007669"/>
    <property type="project" value="UniProtKB-EC"/>
</dbReference>
<dbReference type="EMBL" id="CP159872">
    <property type="protein sequence ID" value="XCM80367.1"/>
    <property type="molecule type" value="Genomic_DNA"/>
</dbReference>
<keyword evidence="1 14" id="KW-0436">Ligase</keyword>
<evidence type="ECO:0000313" key="17">
    <source>
        <dbReference type="EMBL" id="XCM80367.1"/>
    </source>
</evidence>
<dbReference type="InterPro" id="IPR012308">
    <property type="entry name" value="DNA_ligase_ATP-dep_N"/>
</dbReference>
<dbReference type="KEGG" id="kcm:ABWK59_16255"/>
<dbReference type="InterPro" id="IPR050191">
    <property type="entry name" value="ATP-dep_DNA_ligase"/>
</dbReference>
<keyword evidence="7 14" id="KW-0067">ATP-binding</keyword>
<dbReference type="SUPFAM" id="SSF56091">
    <property type="entry name" value="DNA ligase/mRNA capping enzyme, catalytic domain"/>
    <property type="match status" value="1"/>
</dbReference>
<dbReference type="EC" id="6.5.1.1" evidence="14"/>
<reference evidence="17" key="1">
    <citation type="submission" date="2024-06" db="EMBL/GenBank/DDBJ databases">
        <title>The genome sequences of Kitasatospora sp. strain HUAS MG31.</title>
        <authorList>
            <person name="Mo P."/>
        </authorList>
    </citation>
    <scope>NUCLEOTIDE SEQUENCE</scope>
    <source>
        <strain evidence="17">HUAS MG31</strain>
    </source>
</reference>
<evidence type="ECO:0000256" key="14">
    <source>
        <dbReference type="RuleBase" id="RU000617"/>
    </source>
</evidence>
<keyword evidence="2" id="KW-0132">Cell division</keyword>
<evidence type="ECO:0000256" key="7">
    <source>
        <dbReference type="ARBA" id="ARBA00022840"/>
    </source>
</evidence>
<evidence type="ECO:0000256" key="5">
    <source>
        <dbReference type="ARBA" id="ARBA00022741"/>
    </source>
</evidence>
<dbReference type="GO" id="GO:0071897">
    <property type="term" value="P:DNA biosynthetic process"/>
    <property type="evidence" value="ECO:0007669"/>
    <property type="project" value="InterPro"/>
</dbReference>
<evidence type="ECO:0000259" key="16">
    <source>
        <dbReference type="PROSITE" id="PS50160"/>
    </source>
</evidence>
<gene>
    <name evidence="17" type="ORF">ABWK59_16255</name>
</gene>
<keyword evidence="3" id="KW-0235">DNA replication</keyword>
<accession>A0AAU8JX15</accession>
<dbReference type="Gene3D" id="3.30.470.30">
    <property type="entry name" value="DNA ligase/mRNA capping enzyme"/>
    <property type="match status" value="1"/>
</dbReference>
<evidence type="ECO:0000256" key="10">
    <source>
        <dbReference type="ARBA" id="ARBA00023204"/>
    </source>
</evidence>
<dbReference type="InterPro" id="IPR016059">
    <property type="entry name" value="DNA_ligase_ATP-dep_CS"/>
</dbReference>